<gene>
    <name evidence="1" type="ORF">I8U20_12520</name>
</gene>
<sequence length="247" mass="28690">MVLYKSLACLGIGGTTVDAQIEDEPFRPGDVIKGEIKIRGGQAEQQIDGIYMNLLVTVSKNGRKASHLMQQYPLSHSMIIQKDEIKKIPFQIKLPMETPMSTGSFPVYLKTGLDIKMSLDPTDLDKIEVLPANLVQKILKKIEDADFILYRIHNEYDPQQKPYPFFQMFQFRPTGRYHGYVDELNVFFQVTDMSIRMDIELIRSDRVLNSQFSWEYHDPKGTLMINNERVMQDPLEKIDEMLNRKMH</sequence>
<accession>A0A8I1AFH6</accession>
<dbReference type="PANTHER" id="PTHR40053">
    <property type="entry name" value="SPORULATION-CONTROL PROTEIN SPO0M"/>
    <property type="match status" value="1"/>
</dbReference>
<dbReference type="RefSeq" id="WP_181732802.1">
    <property type="nucleotide sequence ID" value="NZ_JACEIR010000012.1"/>
</dbReference>
<dbReference type="PANTHER" id="PTHR40053:SF1">
    <property type="entry name" value="SPORULATION-CONTROL PROTEIN SPO0M"/>
    <property type="match status" value="1"/>
</dbReference>
<reference evidence="1 2" key="1">
    <citation type="submission" date="2020-12" db="EMBL/GenBank/DDBJ databases">
        <title>WGS of Thermoactinomyces spp.</title>
        <authorList>
            <person name="Cheng K."/>
        </authorList>
    </citation>
    <scope>NUCLEOTIDE SEQUENCE [LARGE SCALE GENOMIC DNA]</scope>
    <source>
        <strain evidence="2">CICC 10671\DSM 43846</strain>
    </source>
</reference>
<keyword evidence="2" id="KW-1185">Reference proteome</keyword>
<evidence type="ECO:0000313" key="1">
    <source>
        <dbReference type="EMBL" id="MBH8596125.1"/>
    </source>
</evidence>
<dbReference type="AlphaFoldDB" id="A0A8I1AFH6"/>
<comment type="caution">
    <text evidence="1">The sequence shown here is derived from an EMBL/GenBank/DDBJ whole genome shotgun (WGS) entry which is preliminary data.</text>
</comment>
<dbReference type="Proteomes" id="UP000633619">
    <property type="component" value="Unassembled WGS sequence"/>
</dbReference>
<dbReference type="EMBL" id="JAECVW010000010">
    <property type="protein sequence ID" value="MBH8596125.1"/>
    <property type="molecule type" value="Genomic_DNA"/>
</dbReference>
<dbReference type="InterPro" id="IPR009776">
    <property type="entry name" value="Spore_0_M"/>
</dbReference>
<proteinExistence type="predicted"/>
<dbReference type="Pfam" id="PF07070">
    <property type="entry name" value="Spo0M"/>
    <property type="match status" value="1"/>
</dbReference>
<organism evidence="1 2">
    <name type="scientific">Thermoactinomyces intermedius</name>
    <dbReference type="NCBI Taxonomy" id="2024"/>
    <lineage>
        <taxon>Bacteria</taxon>
        <taxon>Bacillati</taxon>
        <taxon>Bacillota</taxon>
        <taxon>Bacilli</taxon>
        <taxon>Bacillales</taxon>
        <taxon>Thermoactinomycetaceae</taxon>
        <taxon>Thermoactinomyces</taxon>
    </lineage>
</organism>
<protein>
    <submittedName>
        <fullName evidence="1">Sporulation protein</fullName>
    </submittedName>
</protein>
<name>A0A8I1AFH6_THEIN</name>
<evidence type="ECO:0000313" key="2">
    <source>
        <dbReference type="Proteomes" id="UP000633619"/>
    </source>
</evidence>